<evidence type="ECO:0000313" key="3">
    <source>
        <dbReference type="Proteomes" id="UP000037688"/>
    </source>
</evidence>
<dbReference type="RefSeq" id="WP_053780937.1">
    <property type="nucleotide sequence ID" value="NZ_LITU01000053.1"/>
</dbReference>
<reference evidence="2 3" key="1">
    <citation type="submission" date="2015-08" db="EMBL/GenBank/DDBJ databases">
        <title>Draft genome sequence of cellulolytic and xylanolytic Paenibacillus sp. A59, isolated from a decaying forest soil from Patagonia, Argentina.</title>
        <authorList>
            <person name="Ghio S."/>
            <person name="Caceres A.M."/>
            <person name="Talia P."/>
            <person name="Grasso D."/>
            <person name="Campos E."/>
        </authorList>
    </citation>
    <scope>NUCLEOTIDE SEQUENCE [LARGE SCALE GENOMIC DNA]</scope>
    <source>
        <strain evidence="2 3">A59</strain>
    </source>
</reference>
<dbReference type="InterPro" id="IPR036736">
    <property type="entry name" value="ACP-like_sf"/>
</dbReference>
<organism evidence="2 3">
    <name type="scientific">Paenibacillus xylanivorans</name>
    <dbReference type="NCBI Taxonomy" id="1705561"/>
    <lineage>
        <taxon>Bacteria</taxon>
        <taxon>Bacillati</taxon>
        <taxon>Bacillota</taxon>
        <taxon>Bacilli</taxon>
        <taxon>Bacillales</taxon>
        <taxon>Paenibacillaceae</taxon>
        <taxon>Paenibacillus</taxon>
    </lineage>
</organism>
<name>A0A0N0C4Y8_9BACL</name>
<protein>
    <submittedName>
        <fullName evidence="2">D-alanyl carrier protein</fullName>
    </submittedName>
</protein>
<evidence type="ECO:0000259" key="1">
    <source>
        <dbReference type="PROSITE" id="PS50075"/>
    </source>
</evidence>
<feature type="domain" description="Carrier" evidence="1">
    <location>
        <begin position="1"/>
        <end position="79"/>
    </location>
</feature>
<dbReference type="Gene3D" id="1.10.1200.10">
    <property type="entry name" value="ACP-like"/>
    <property type="match status" value="1"/>
</dbReference>
<proteinExistence type="predicted"/>
<dbReference type="InterPro" id="IPR009081">
    <property type="entry name" value="PP-bd_ACP"/>
</dbReference>
<dbReference type="Proteomes" id="UP000037688">
    <property type="component" value="Unassembled WGS sequence"/>
</dbReference>
<dbReference type="SUPFAM" id="SSF47336">
    <property type="entry name" value="ACP-like"/>
    <property type="match status" value="1"/>
</dbReference>
<dbReference type="Pfam" id="PF00550">
    <property type="entry name" value="PP-binding"/>
    <property type="match status" value="1"/>
</dbReference>
<dbReference type="AlphaFoldDB" id="A0A0N0C4Y8"/>
<evidence type="ECO:0000313" key="2">
    <source>
        <dbReference type="EMBL" id="KOY16501.1"/>
    </source>
</evidence>
<comment type="caution">
    <text evidence="2">The sequence shown here is derived from an EMBL/GenBank/DDBJ whole genome shotgun (WGS) entry which is preliminary data.</text>
</comment>
<accession>A0A0N0C4Y8</accession>
<dbReference type="OrthoDB" id="1449405at2"/>
<sequence length="91" mass="10711">MYDQIVDILCAIKVDQPELRQSLSPATELNNDIGLDSLQMIQFMLKVEDQLNVIIDYDEFEYEHLQSIDTFMTFLKNCQSQEQSLYEDVQK</sequence>
<dbReference type="PATRIC" id="fig|1705561.3.peg.2204"/>
<dbReference type="EMBL" id="LITU01000053">
    <property type="protein sequence ID" value="KOY16501.1"/>
    <property type="molecule type" value="Genomic_DNA"/>
</dbReference>
<dbReference type="PROSITE" id="PS50075">
    <property type="entry name" value="CARRIER"/>
    <property type="match status" value="1"/>
</dbReference>
<keyword evidence="3" id="KW-1185">Reference proteome</keyword>
<gene>
    <name evidence="2" type="ORF">AMS66_11640</name>
</gene>